<evidence type="ECO:0000313" key="5">
    <source>
        <dbReference type="Proteomes" id="UP001050691"/>
    </source>
</evidence>
<proteinExistence type="predicted"/>
<evidence type="ECO:0000313" key="4">
    <source>
        <dbReference type="EMBL" id="GJJ15081.1"/>
    </source>
</evidence>
<evidence type="ECO:0000256" key="2">
    <source>
        <dbReference type="SAM" id="Phobius"/>
    </source>
</evidence>
<feature type="compositionally biased region" description="Low complexity" evidence="1">
    <location>
        <begin position="376"/>
        <end position="389"/>
    </location>
</feature>
<keyword evidence="2" id="KW-1133">Transmembrane helix</keyword>
<keyword evidence="2" id="KW-0472">Membrane</keyword>
<feature type="region of interest" description="Disordered" evidence="1">
    <location>
        <begin position="224"/>
        <end position="255"/>
    </location>
</feature>
<reference evidence="4" key="1">
    <citation type="submission" date="2021-10" db="EMBL/GenBank/DDBJ databases">
        <title>De novo Genome Assembly of Clathrus columnatus (Basidiomycota, Fungi) Using Illumina and Nanopore Sequence Data.</title>
        <authorList>
            <person name="Ogiso-Tanaka E."/>
            <person name="Itagaki H."/>
            <person name="Hosoya T."/>
            <person name="Hosaka K."/>
        </authorList>
    </citation>
    <scope>NUCLEOTIDE SEQUENCE</scope>
    <source>
        <strain evidence="4">MO-923</strain>
    </source>
</reference>
<feature type="compositionally biased region" description="Low complexity" evidence="1">
    <location>
        <begin position="225"/>
        <end position="255"/>
    </location>
</feature>
<dbReference type="Proteomes" id="UP001050691">
    <property type="component" value="Unassembled WGS sequence"/>
</dbReference>
<evidence type="ECO:0000256" key="3">
    <source>
        <dbReference type="SAM" id="SignalP"/>
    </source>
</evidence>
<keyword evidence="5" id="KW-1185">Reference proteome</keyword>
<comment type="caution">
    <text evidence="4">The sequence shown here is derived from an EMBL/GenBank/DDBJ whole genome shotgun (WGS) entry which is preliminary data.</text>
</comment>
<gene>
    <name evidence="4" type="ORF">Clacol_009356</name>
</gene>
<keyword evidence="3" id="KW-0732">Signal</keyword>
<accession>A0AAV5ARU6</accession>
<dbReference type="AlphaFoldDB" id="A0AAV5ARU6"/>
<feature type="compositionally biased region" description="Polar residues" evidence="1">
    <location>
        <begin position="360"/>
        <end position="370"/>
    </location>
</feature>
<feature type="signal peptide" evidence="3">
    <location>
        <begin position="1"/>
        <end position="20"/>
    </location>
</feature>
<feature type="transmembrane region" description="Helical" evidence="2">
    <location>
        <begin position="260"/>
        <end position="285"/>
    </location>
</feature>
<feature type="compositionally biased region" description="Polar residues" evidence="1">
    <location>
        <begin position="323"/>
        <end position="337"/>
    </location>
</feature>
<name>A0AAV5ARU6_9AGAM</name>
<feature type="region of interest" description="Disordered" evidence="1">
    <location>
        <begin position="290"/>
        <end position="435"/>
    </location>
</feature>
<evidence type="ECO:0000256" key="1">
    <source>
        <dbReference type="SAM" id="MobiDB-lite"/>
    </source>
</evidence>
<organism evidence="4 5">
    <name type="scientific">Clathrus columnatus</name>
    <dbReference type="NCBI Taxonomy" id="1419009"/>
    <lineage>
        <taxon>Eukaryota</taxon>
        <taxon>Fungi</taxon>
        <taxon>Dikarya</taxon>
        <taxon>Basidiomycota</taxon>
        <taxon>Agaricomycotina</taxon>
        <taxon>Agaricomycetes</taxon>
        <taxon>Phallomycetidae</taxon>
        <taxon>Phallales</taxon>
        <taxon>Clathraceae</taxon>
        <taxon>Clathrus</taxon>
    </lineage>
</organism>
<feature type="chain" id="PRO_5044000025" evidence="3">
    <location>
        <begin position="21"/>
        <end position="435"/>
    </location>
</feature>
<sequence>MISSSLLLLSLIIGPQLVAGYSFELTSSPTQCGQLHLNLTEGTGKPPYSVLVVPFGASPITPEKRTVLSHSFNGTSTSFQMAYPGNSDFVIVVGDANGIGTGGTSTSTGVQPSNDASCLPDKVATQFSFQLLPSTAINQCVPVTLAWDSAAQGDVEIQLVIPGGQTTTIPKTKIQTGLQGNTTGFSWTPNVNVGTTFILVAGDDRGVGTGGSVNNAIGNNPNGDSSCINSNSPSSTPAPAAGAVETGTPSNTGGGSSTNVGAIAGGVIAGVAAVIIAVLLTLFFVRRRRHQRDRRRHSLDLLPESGHPNAEQYQPEPFIIPSSVGSRSQHARTMSNGSEDDDGASGTRPSMSEVGRRYSALSTTDQSETTGYLGVPPRTGTGTYTSTSRKSPHPPSLRPVNFVQHEDAGELPEGEGSNQEPETVELPPTYDAIRR</sequence>
<protein>
    <submittedName>
        <fullName evidence="4">Uncharacterized protein</fullName>
    </submittedName>
</protein>
<dbReference type="EMBL" id="BPWL01000010">
    <property type="protein sequence ID" value="GJJ15081.1"/>
    <property type="molecule type" value="Genomic_DNA"/>
</dbReference>
<keyword evidence="2" id="KW-0812">Transmembrane</keyword>